<dbReference type="CDD" id="cd00770">
    <property type="entry name" value="SerRS_core"/>
    <property type="match status" value="1"/>
</dbReference>
<name>A0A1F5JFB6_9BACT</name>
<feature type="binding site" evidence="8">
    <location>
        <position position="246"/>
    </location>
    <ligand>
        <name>L-serine</name>
        <dbReference type="ChEBI" id="CHEBI:33384"/>
    </ligand>
</feature>
<feature type="domain" description="Aminoacyl-transfer RNA synthetases class-II family profile" evidence="11">
    <location>
        <begin position="125"/>
        <end position="404"/>
    </location>
</feature>
<evidence type="ECO:0000259" key="11">
    <source>
        <dbReference type="PROSITE" id="PS50862"/>
    </source>
</evidence>
<dbReference type="GO" id="GO:0005524">
    <property type="term" value="F:ATP binding"/>
    <property type="evidence" value="ECO:0007669"/>
    <property type="project" value="UniProtKB-KW"/>
</dbReference>
<dbReference type="NCBIfam" id="TIGR00414">
    <property type="entry name" value="serS"/>
    <property type="match status" value="1"/>
</dbReference>
<dbReference type="InterPro" id="IPR045864">
    <property type="entry name" value="aa-tRNA-synth_II/BPL/LPL"/>
</dbReference>
<evidence type="ECO:0000256" key="3">
    <source>
        <dbReference type="ARBA" id="ARBA00022741"/>
    </source>
</evidence>
<evidence type="ECO:0000256" key="6">
    <source>
        <dbReference type="ARBA" id="ARBA00023146"/>
    </source>
</evidence>
<sequence length="419" mass="47816">MLDINFIRDNLEKVKKSIEARKANVDLEKLLKLDDERKVLITQVDGLRAKRNEAARNKDIETGKKIKGELDDLENKLNKVEKEWQNLMLQMPNILLEEVPIGDASANKIIRKEGEPPKFSFKPKDHIEIGKLLNIIDFDRGVKVGGFRGYYLKNEGARLHWAVLQFAFDHLMQKGFQPIVPPVINRRFALVGGGQFPWGEEDTYKVGDEDFLVGTAEIPLMAMHADETFDTKDLPKKYVGMSACFRTEIGSYGKDTKGLFRVHEFYKVEQVVLCEARESESLGFFEELQDNSEEILQEIGLPYQVVVMSSQDMGKKQALQYDIETWMPGRGGYGETHSNSIVLDFQTRRLKIKYRDKQSLPSGEGKDGQIKFCHALNNTAIASPRILIAILENFQQEDGSVKIPEVLQKYTGFSEIKHK</sequence>
<dbReference type="Gene3D" id="3.30.930.10">
    <property type="entry name" value="Bira Bifunctional Protein, Domain 2"/>
    <property type="match status" value="1"/>
</dbReference>
<keyword evidence="10" id="KW-0175">Coiled coil</keyword>
<protein>
    <recommendedName>
        <fullName evidence="1 7">Serine--tRNA ligase</fullName>
        <ecNumber evidence="1 7">6.1.1.11</ecNumber>
    </recommendedName>
</protein>
<evidence type="ECO:0000256" key="5">
    <source>
        <dbReference type="ARBA" id="ARBA00022917"/>
    </source>
</evidence>
<proteinExistence type="predicted"/>
<accession>A0A1F5JFB6</accession>
<dbReference type="GO" id="GO:0005737">
    <property type="term" value="C:cytoplasm"/>
    <property type="evidence" value="ECO:0007669"/>
    <property type="project" value="UniProtKB-UniRule"/>
</dbReference>
<keyword evidence="4 9" id="KW-0067">ATP-binding</keyword>
<dbReference type="Pfam" id="PF02403">
    <property type="entry name" value="Seryl_tRNA_N"/>
    <property type="match status" value="1"/>
</dbReference>
<dbReference type="SUPFAM" id="SSF46589">
    <property type="entry name" value="tRNA-binding arm"/>
    <property type="match status" value="1"/>
</dbReference>
<feature type="binding site" evidence="8">
    <location>
        <position position="215"/>
    </location>
    <ligand>
        <name>L-serine</name>
        <dbReference type="ChEBI" id="CHEBI:33384"/>
    </ligand>
</feature>
<organism evidence="12 13">
    <name type="scientific">Candidatus Daviesbacteria bacterium RIFCSPHIGHO2_01_FULL_40_11</name>
    <dbReference type="NCBI Taxonomy" id="1797762"/>
    <lineage>
        <taxon>Bacteria</taxon>
        <taxon>Candidatus Daviesiibacteriota</taxon>
    </lineage>
</organism>
<dbReference type="InterPro" id="IPR042103">
    <property type="entry name" value="SerRS_1_N_sf"/>
</dbReference>
<dbReference type="GO" id="GO:0004828">
    <property type="term" value="F:serine-tRNA ligase activity"/>
    <property type="evidence" value="ECO:0007669"/>
    <property type="project" value="UniProtKB-UniRule"/>
</dbReference>
<dbReference type="Proteomes" id="UP000177555">
    <property type="component" value="Unassembled WGS sequence"/>
</dbReference>
<dbReference type="InterPro" id="IPR033729">
    <property type="entry name" value="SerRS_core"/>
</dbReference>
<evidence type="ECO:0000313" key="12">
    <source>
        <dbReference type="EMBL" id="OGE27289.1"/>
    </source>
</evidence>
<gene>
    <name evidence="12" type="ORF">A2867_03380</name>
</gene>
<feature type="binding site" evidence="9">
    <location>
        <begin position="335"/>
        <end position="338"/>
    </location>
    <ligand>
        <name>ATP</name>
        <dbReference type="ChEBI" id="CHEBI:30616"/>
    </ligand>
</feature>
<keyword evidence="6" id="KW-0030">Aminoacyl-tRNA synthetase</keyword>
<evidence type="ECO:0000256" key="9">
    <source>
        <dbReference type="PIRSR" id="PIRSR001529-2"/>
    </source>
</evidence>
<dbReference type="InterPro" id="IPR006195">
    <property type="entry name" value="aa-tRNA-synth_II"/>
</dbReference>
<comment type="caution">
    <text evidence="12">The sequence shown here is derived from an EMBL/GenBank/DDBJ whole genome shotgun (WGS) entry which is preliminary data.</text>
</comment>
<feature type="binding site" evidence="8">
    <location>
        <position position="377"/>
    </location>
    <ligand>
        <name>L-serine</name>
        <dbReference type="ChEBI" id="CHEBI:33384"/>
    </ligand>
</feature>
<dbReference type="GO" id="GO:0006434">
    <property type="term" value="P:seryl-tRNA aminoacylation"/>
    <property type="evidence" value="ECO:0007669"/>
    <property type="project" value="UniProtKB-UniRule"/>
</dbReference>
<evidence type="ECO:0000256" key="10">
    <source>
        <dbReference type="SAM" id="Coils"/>
    </source>
</evidence>
<dbReference type="SUPFAM" id="SSF55681">
    <property type="entry name" value="Class II aaRS and biotin synthetases"/>
    <property type="match status" value="1"/>
</dbReference>
<dbReference type="EMBL" id="MFCP01000041">
    <property type="protein sequence ID" value="OGE27289.1"/>
    <property type="molecule type" value="Genomic_DNA"/>
</dbReference>
<dbReference type="PROSITE" id="PS50862">
    <property type="entry name" value="AA_TRNA_LIGASE_II"/>
    <property type="match status" value="1"/>
</dbReference>
<dbReference type="PRINTS" id="PR00981">
    <property type="entry name" value="TRNASYNTHSER"/>
</dbReference>
<keyword evidence="5" id="KW-0648">Protein biosynthesis</keyword>
<dbReference type="EC" id="6.1.1.11" evidence="1 7"/>
<dbReference type="InterPro" id="IPR002317">
    <property type="entry name" value="Ser-tRNA-ligase_type_1"/>
</dbReference>
<evidence type="ECO:0000256" key="2">
    <source>
        <dbReference type="ARBA" id="ARBA00022598"/>
    </source>
</evidence>
<dbReference type="InterPro" id="IPR002314">
    <property type="entry name" value="aa-tRNA-synt_IIb"/>
</dbReference>
<dbReference type="InterPro" id="IPR015866">
    <property type="entry name" value="Ser-tRNA-synth_1_N"/>
</dbReference>
<reference evidence="12 13" key="1">
    <citation type="journal article" date="2016" name="Nat. Commun.">
        <title>Thousands of microbial genomes shed light on interconnected biogeochemical processes in an aquifer system.</title>
        <authorList>
            <person name="Anantharaman K."/>
            <person name="Brown C.T."/>
            <person name="Hug L.A."/>
            <person name="Sharon I."/>
            <person name="Castelle C.J."/>
            <person name="Probst A.J."/>
            <person name="Thomas B.C."/>
            <person name="Singh A."/>
            <person name="Wilkins M.J."/>
            <person name="Karaoz U."/>
            <person name="Brodie E.L."/>
            <person name="Williams K.H."/>
            <person name="Hubbard S.S."/>
            <person name="Banfield J.F."/>
        </authorList>
    </citation>
    <scope>NUCLEOTIDE SEQUENCE [LARGE SCALE GENOMIC DNA]</scope>
</reference>
<feature type="site" description="Important for serine binding" evidence="8">
    <location>
        <position position="379"/>
    </location>
</feature>
<evidence type="ECO:0000256" key="4">
    <source>
        <dbReference type="ARBA" id="ARBA00022840"/>
    </source>
</evidence>
<evidence type="ECO:0000313" key="13">
    <source>
        <dbReference type="Proteomes" id="UP000177555"/>
    </source>
</evidence>
<feature type="binding site" evidence="9">
    <location>
        <begin position="246"/>
        <end position="248"/>
    </location>
    <ligand>
        <name>ATP</name>
        <dbReference type="ChEBI" id="CHEBI:30616"/>
    </ligand>
</feature>
<dbReference type="PIRSF" id="PIRSF001529">
    <property type="entry name" value="Ser-tRNA-synth_IIa"/>
    <property type="match status" value="1"/>
</dbReference>
<keyword evidence="2 12" id="KW-0436">Ligase</keyword>
<evidence type="ECO:0000256" key="7">
    <source>
        <dbReference type="NCBIfam" id="TIGR00414"/>
    </source>
</evidence>
<keyword evidence="3" id="KW-0547">Nucleotide-binding</keyword>
<dbReference type="Gene3D" id="1.10.287.40">
    <property type="entry name" value="Serine-tRNA synthetase, tRNA binding domain"/>
    <property type="match status" value="1"/>
</dbReference>
<evidence type="ECO:0000256" key="1">
    <source>
        <dbReference type="ARBA" id="ARBA00012840"/>
    </source>
</evidence>
<dbReference type="AlphaFoldDB" id="A0A1F5JFB6"/>
<dbReference type="InterPro" id="IPR010978">
    <property type="entry name" value="tRNA-bd_arm"/>
</dbReference>
<evidence type="ECO:0000256" key="8">
    <source>
        <dbReference type="PIRSR" id="PIRSR001529-1"/>
    </source>
</evidence>
<feature type="coiled-coil region" evidence="10">
    <location>
        <begin position="63"/>
        <end position="90"/>
    </location>
</feature>
<dbReference type="Pfam" id="PF00587">
    <property type="entry name" value="tRNA-synt_2b"/>
    <property type="match status" value="1"/>
</dbReference>
<feature type="binding site" evidence="8">
    <location>
        <position position="269"/>
    </location>
    <ligand>
        <name>L-serine</name>
        <dbReference type="ChEBI" id="CHEBI:33384"/>
    </ligand>
</feature>
<feature type="binding site" evidence="9">
    <location>
        <begin position="262"/>
        <end position="265"/>
    </location>
    <ligand>
        <name>ATP</name>
        <dbReference type="ChEBI" id="CHEBI:30616"/>
    </ligand>
</feature>
<dbReference type="PANTHER" id="PTHR11778">
    <property type="entry name" value="SERYL-TRNA SYNTHETASE"/>
    <property type="match status" value="1"/>
</dbReference>